<gene>
    <name evidence="2" type="ORF">EGR_05008</name>
</gene>
<proteinExistence type="predicted"/>
<sequence length="318" mass="36694">MTSRGIINDVLPPIWSNKWFRRAVGESSSKKQIVFYESVGMLQQLKTLNIGLGYERLSYFLLSFNEYIYHEGFFHNCLLASSRSNLQLFMFEHPTFLSLSYLIRISLKISSILGAVLGKGELVWPSSMSIASLKNTGMNTESVNREHTKLCFVIILWSVLSNYICLTFLPEVKKGTKIFYFQQSKDMSKFFKITMGIWRRLDRERKSSLPCPLCINQEADAMAKSLVRETILSSNIISNKEDKFGNLNSCAILRFASRKKNSFEVYCLVQQRLSHFKSVVRDVRNNTVCRCNRMQQKNLDTEFLFCSPPVRVSIIKAM</sequence>
<dbReference type="CTD" id="36340723"/>
<comment type="caution">
    <text evidence="2">The sequence shown here is derived from an EMBL/GenBank/DDBJ whole genome shotgun (WGS) entry which is preliminary data.</text>
</comment>
<evidence type="ECO:0000313" key="2">
    <source>
        <dbReference type="EMBL" id="EUB60155.1"/>
    </source>
</evidence>
<dbReference type="GeneID" id="36340723"/>
<name>W6UFF5_ECHGR</name>
<dbReference type="RefSeq" id="XP_024351351.1">
    <property type="nucleotide sequence ID" value="XM_024494257.1"/>
</dbReference>
<organism evidence="2 3">
    <name type="scientific">Echinococcus granulosus</name>
    <name type="common">Hydatid tapeworm</name>
    <dbReference type="NCBI Taxonomy" id="6210"/>
    <lineage>
        <taxon>Eukaryota</taxon>
        <taxon>Metazoa</taxon>
        <taxon>Spiralia</taxon>
        <taxon>Lophotrochozoa</taxon>
        <taxon>Platyhelminthes</taxon>
        <taxon>Cestoda</taxon>
        <taxon>Eucestoda</taxon>
        <taxon>Cyclophyllidea</taxon>
        <taxon>Taeniidae</taxon>
        <taxon>Echinococcus</taxon>
        <taxon>Echinococcus granulosus group</taxon>
    </lineage>
</organism>
<dbReference type="AlphaFoldDB" id="W6UFF5"/>
<dbReference type="Proteomes" id="UP000019149">
    <property type="component" value="Unassembled WGS sequence"/>
</dbReference>
<dbReference type="KEGG" id="egl:EGR_05008"/>
<keyword evidence="1" id="KW-1133">Transmembrane helix</keyword>
<keyword evidence="1" id="KW-0812">Transmembrane</keyword>
<keyword evidence="3" id="KW-1185">Reference proteome</keyword>
<feature type="transmembrane region" description="Helical" evidence="1">
    <location>
        <begin position="150"/>
        <end position="169"/>
    </location>
</feature>
<evidence type="ECO:0000256" key="1">
    <source>
        <dbReference type="SAM" id="Phobius"/>
    </source>
</evidence>
<dbReference type="EMBL" id="APAU02000034">
    <property type="protein sequence ID" value="EUB60155.1"/>
    <property type="molecule type" value="Genomic_DNA"/>
</dbReference>
<evidence type="ECO:0000313" key="3">
    <source>
        <dbReference type="Proteomes" id="UP000019149"/>
    </source>
</evidence>
<protein>
    <submittedName>
        <fullName evidence="2">Uncharacterized protein</fullName>
    </submittedName>
</protein>
<keyword evidence="1" id="KW-0472">Membrane</keyword>
<reference evidence="2 3" key="1">
    <citation type="journal article" date="2013" name="Nat. Genet.">
        <title>The genome of the hydatid tapeworm Echinococcus granulosus.</title>
        <authorList>
            <person name="Zheng H."/>
            <person name="Zhang W."/>
            <person name="Zhang L."/>
            <person name="Zhang Z."/>
            <person name="Li J."/>
            <person name="Lu G."/>
            <person name="Zhu Y."/>
            <person name="Wang Y."/>
            <person name="Huang Y."/>
            <person name="Liu J."/>
            <person name="Kang H."/>
            <person name="Chen J."/>
            <person name="Wang L."/>
            <person name="Chen A."/>
            <person name="Yu S."/>
            <person name="Gao Z."/>
            <person name="Jin L."/>
            <person name="Gu W."/>
            <person name="Wang Z."/>
            <person name="Zhao L."/>
            <person name="Shi B."/>
            <person name="Wen H."/>
            <person name="Lin R."/>
            <person name="Jones M.K."/>
            <person name="Brejova B."/>
            <person name="Vinar T."/>
            <person name="Zhao G."/>
            <person name="McManus D.P."/>
            <person name="Chen Z."/>
            <person name="Zhou Y."/>
            <person name="Wang S."/>
        </authorList>
    </citation>
    <scope>NUCLEOTIDE SEQUENCE [LARGE SCALE GENOMIC DNA]</scope>
</reference>
<accession>W6UFF5</accession>